<dbReference type="InterPro" id="IPR011009">
    <property type="entry name" value="Kinase-like_dom_sf"/>
</dbReference>
<feature type="region of interest" description="Disordered" evidence="5">
    <location>
        <begin position="93"/>
        <end position="131"/>
    </location>
</feature>
<evidence type="ECO:0000313" key="6">
    <source>
        <dbReference type="EMBL" id="KAK1410915.1"/>
    </source>
</evidence>
<reference evidence="6" key="1">
    <citation type="journal article" date="2023" name="bioRxiv">
        <title>Improved chromosome-level genome assembly for marigold (Tagetes erecta).</title>
        <authorList>
            <person name="Jiang F."/>
            <person name="Yuan L."/>
            <person name="Wang S."/>
            <person name="Wang H."/>
            <person name="Xu D."/>
            <person name="Wang A."/>
            <person name="Fan W."/>
        </authorList>
    </citation>
    <scope>NUCLEOTIDE SEQUENCE</scope>
    <source>
        <strain evidence="6">WSJ</strain>
        <tissue evidence="6">Leaf</tissue>
    </source>
</reference>
<dbReference type="AlphaFoldDB" id="A0AAD8JU31"/>
<dbReference type="InterPro" id="IPR044159">
    <property type="entry name" value="IQM"/>
</dbReference>
<protein>
    <submittedName>
        <fullName evidence="6">Uncharacterized protein</fullName>
    </submittedName>
</protein>
<evidence type="ECO:0000256" key="4">
    <source>
        <dbReference type="ARBA" id="ARBA00023242"/>
    </source>
</evidence>
<evidence type="ECO:0000313" key="7">
    <source>
        <dbReference type="Proteomes" id="UP001229421"/>
    </source>
</evidence>
<dbReference type="GO" id="GO:0005737">
    <property type="term" value="C:cytoplasm"/>
    <property type="evidence" value="ECO:0007669"/>
    <property type="project" value="UniProtKB-SubCell"/>
</dbReference>
<dbReference type="PANTHER" id="PTHR31250:SF38">
    <property type="entry name" value="IQ DOMAIN-CONTAINING PROTEIN IQM6"/>
    <property type="match status" value="1"/>
</dbReference>
<keyword evidence="3" id="KW-0963">Cytoplasm</keyword>
<dbReference type="SUPFAM" id="SSF56112">
    <property type="entry name" value="Protein kinase-like (PK-like)"/>
    <property type="match status" value="2"/>
</dbReference>
<evidence type="ECO:0000256" key="2">
    <source>
        <dbReference type="ARBA" id="ARBA00004496"/>
    </source>
</evidence>
<name>A0AAD8JU31_TARER</name>
<proteinExistence type="predicted"/>
<accession>A0AAD8JU31</accession>
<sequence>MFSVTSPIGITYAFVSLSVVSTGLKKSLQPLSSMNKLDDHIESTKSKSLSFKENNVKTLLRSLSLDDHHFSKLAKVNSFESSMMIRRSLSFNGSGLKKHGPQSPSGKPLPEPKVIEPKTQGPKSPSTKPLMNRDVAAIKLQKTYKGYRTRRHLADSGVLVNEIWSKCLDFGLLKNSSVSFFDDDKPETVVSRWSRARTQAAKVGKGLSKNEMARKLALQHWLEAIDPRHRYGHNLQFYYAKWLLSESNQPFFYWLDVGEGKEVDLEKCPRTKLLRQCIKYLGPTEREAYEVIVEDGKFMYKLSKTLIDTTGGPNDTGWIFVLSPSMVLYIGMKQKGKFAHSSFLAGGATISAGRLVIRDGFLESVWPYSGHYIPTEENFDVFMSFLEQHHVHFAKKQNLEDVLSATNNFSNENLIAKGALGNVYKGRWYKNLTNVVVQRKPMITDDGVMEEVDKIVDPNLQKQMDTEVLALYKNILYNCLNQECVQRPTMDQIVKELEEVLELQWKHANLEQTTAADEGASSNSLKMDLLYIPLSEIRMATRNFDEAYVVGSGGYEYLTKFKYKKESDIYSFGVVLFEVMSGRLAYDSIYIDENHMGLAPIARKRFNEGTLKELLDPKIFVEDDDQSFTLNRGPNEDSFDAFTKVAYHCLAETQAKRPTMEVVIKELQKALRAHGDTMVLMRFLLRDILLATENFAETYCTGLDTNGMVYKAELNHVHPMNQKICMKVYEDLAYQTLGKRKMESDVYSFGVVLFETFCGRVAYDPVYMAQNDNGLAPIASQCFNDGTIWTIIDPCLKEETSENMFTSKTYSFYIFLSIAYKCSGEPAARPTMEMVIMELERALNIHTNQYFPTSIADEIMEEIRSLVGRDINSMRVS</sequence>
<dbReference type="PROSITE" id="PS50096">
    <property type="entry name" value="IQ"/>
    <property type="match status" value="1"/>
</dbReference>
<comment type="caution">
    <text evidence="6">The sequence shown here is derived from an EMBL/GenBank/DDBJ whole genome shotgun (WGS) entry which is preliminary data.</text>
</comment>
<dbReference type="EMBL" id="JAUHHV010000010">
    <property type="protein sequence ID" value="KAK1410915.1"/>
    <property type="molecule type" value="Genomic_DNA"/>
</dbReference>
<dbReference type="PANTHER" id="PTHR31250">
    <property type="entry name" value="IQ DOMAIN-CONTAINING PROTEIN IQM3"/>
    <property type="match status" value="1"/>
</dbReference>
<dbReference type="Gene3D" id="3.30.200.20">
    <property type="entry name" value="Phosphorylase Kinase, domain 1"/>
    <property type="match status" value="1"/>
</dbReference>
<comment type="subcellular location">
    <subcellularLocation>
        <location evidence="2">Cytoplasm</location>
    </subcellularLocation>
    <subcellularLocation>
        <location evidence="1">Nucleus</location>
    </subcellularLocation>
</comment>
<organism evidence="6 7">
    <name type="scientific">Tagetes erecta</name>
    <name type="common">African marigold</name>
    <dbReference type="NCBI Taxonomy" id="13708"/>
    <lineage>
        <taxon>Eukaryota</taxon>
        <taxon>Viridiplantae</taxon>
        <taxon>Streptophyta</taxon>
        <taxon>Embryophyta</taxon>
        <taxon>Tracheophyta</taxon>
        <taxon>Spermatophyta</taxon>
        <taxon>Magnoliopsida</taxon>
        <taxon>eudicotyledons</taxon>
        <taxon>Gunneridae</taxon>
        <taxon>Pentapetalae</taxon>
        <taxon>asterids</taxon>
        <taxon>campanulids</taxon>
        <taxon>Asterales</taxon>
        <taxon>Asteraceae</taxon>
        <taxon>Asteroideae</taxon>
        <taxon>Heliantheae alliance</taxon>
        <taxon>Tageteae</taxon>
        <taxon>Tagetes</taxon>
    </lineage>
</organism>
<gene>
    <name evidence="6" type="ORF">QVD17_37457</name>
</gene>
<evidence type="ECO:0000256" key="3">
    <source>
        <dbReference type="ARBA" id="ARBA00022490"/>
    </source>
</evidence>
<keyword evidence="4" id="KW-0539">Nucleus</keyword>
<dbReference type="Gene3D" id="1.10.510.10">
    <property type="entry name" value="Transferase(Phosphotransferase) domain 1"/>
    <property type="match status" value="2"/>
</dbReference>
<evidence type="ECO:0000256" key="5">
    <source>
        <dbReference type="SAM" id="MobiDB-lite"/>
    </source>
</evidence>
<dbReference type="GO" id="GO:0005634">
    <property type="term" value="C:nucleus"/>
    <property type="evidence" value="ECO:0007669"/>
    <property type="project" value="UniProtKB-SubCell"/>
</dbReference>
<evidence type="ECO:0000256" key="1">
    <source>
        <dbReference type="ARBA" id="ARBA00004123"/>
    </source>
</evidence>
<keyword evidence="7" id="KW-1185">Reference proteome</keyword>
<dbReference type="Proteomes" id="UP001229421">
    <property type="component" value="Unassembled WGS sequence"/>
</dbReference>